<dbReference type="SUPFAM" id="SSF142433">
    <property type="entry name" value="CinA-like"/>
    <property type="match status" value="1"/>
</dbReference>
<dbReference type="Pfam" id="PF02464">
    <property type="entry name" value="CinA"/>
    <property type="match status" value="1"/>
</dbReference>
<dbReference type="AlphaFoldDB" id="A0ABC7ZIF2"/>
<dbReference type="NCBIfam" id="TIGR00199">
    <property type="entry name" value="PncC_domain"/>
    <property type="match status" value="1"/>
</dbReference>
<dbReference type="InterPro" id="IPR036653">
    <property type="entry name" value="CinA-like_C"/>
</dbReference>
<proteinExistence type="predicted"/>
<gene>
    <name evidence="2" type="ORF">CM1_00660</name>
</gene>
<dbReference type="EMBL" id="CP003772">
    <property type="protein sequence ID" value="AFQ03922.1"/>
    <property type="molecule type" value="Genomic_DNA"/>
</dbReference>
<evidence type="ECO:0000313" key="2">
    <source>
        <dbReference type="EMBL" id="AFQ03922.1"/>
    </source>
</evidence>
<dbReference type="Proteomes" id="UP000005254">
    <property type="component" value="Chromosome"/>
</dbReference>
<name>A0ABC7ZIF2_MYCGT</name>
<protein>
    <submittedName>
        <fullName evidence="2">Competence/damage inducible protein CinA</fullName>
    </submittedName>
</protein>
<dbReference type="RefSeq" id="WP_014894395.1">
    <property type="nucleotide sequence ID" value="NC_018497.1"/>
</dbReference>
<feature type="domain" description="CinA C-terminal" evidence="1">
    <location>
        <begin position="3"/>
        <end position="149"/>
    </location>
</feature>
<evidence type="ECO:0000313" key="3">
    <source>
        <dbReference type="Proteomes" id="UP000005254"/>
    </source>
</evidence>
<organism evidence="2 3">
    <name type="scientific">Mycoplasmoides genitalium M6320</name>
    <dbReference type="NCBI Taxonomy" id="662945"/>
    <lineage>
        <taxon>Bacteria</taxon>
        <taxon>Bacillati</taxon>
        <taxon>Mycoplasmatota</taxon>
        <taxon>Mycoplasmoidales</taxon>
        <taxon>Mycoplasmoidaceae</taxon>
        <taxon>Mycoplasmoides</taxon>
    </lineage>
</organism>
<reference evidence="2 3" key="1">
    <citation type="journal article" date="2012" name="J. Bacteriol.">
        <title>Draft Genome Sequences of Four Axenic Mycoplasma genitalium Strains Isolated from Denmark, Japan, and Australia.</title>
        <authorList>
            <person name="McGowin C.L."/>
            <person name="Ma L."/>
            <person name="Jensen J.S."/>
            <person name="Mancuso M.M."/>
            <person name="Hamasuna R."/>
            <person name="Adegboye D."/>
            <person name="Martin D.H."/>
        </authorList>
    </citation>
    <scope>NUCLEOTIDE SEQUENCE [LARGE SCALE GENOMIC DNA]</scope>
    <source>
        <strain evidence="2 3">M6320</strain>
    </source>
</reference>
<sequence length="157" mass="17016">MFANLIAEKLQKLQLSVATAESVTGGLLAHCLTSIDGASNYFNGGVIAYNNQVKINLLNVQSSTIANHGAVSSFCAREMAVGVKQKFQADVGIACSGIAGSKAVENKAIGLLFFCIIIGNKTYDFEFEMNQNNRKDNIELFTNKILESFHYLLTKLA</sequence>
<evidence type="ECO:0000259" key="1">
    <source>
        <dbReference type="Pfam" id="PF02464"/>
    </source>
</evidence>
<accession>A0ABC7ZIF2</accession>
<dbReference type="InterPro" id="IPR008136">
    <property type="entry name" value="CinA_C"/>
</dbReference>
<dbReference type="KEGG" id="mgx:CM1_00660"/>
<dbReference type="Gene3D" id="3.90.950.20">
    <property type="entry name" value="CinA-like"/>
    <property type="match status" value="1"/>
</dbReference>